<keyword evidence="5" id="KW-0507">mRNA processing</keyword>
<comment type="subcellular location">
    <subcellularLocation>
        <location evidence="1">Nucleus</location>
    </subcellularLocation>
</comment>
<feature type="compositionally biased region" description="Polar residues" evidence="12">
    <location>
        <begin position="293"/>
        <end position="302"/>
    </location>
</feature>
<dbReference type="Pfam" id="PF04818">
    <property type="entry name" value="CID"/>
    <property type="match status" value="1"/>
</dbReference>
<feature type="region of interest" description="Disordered" evidence="12">
    <location>
        <begin position="644"/>
        <end position="731"/>
    </location>
</feature>
<evidence type="ECO:0000256" key="12">
    <source>
        <dbReference type="SAM" id="MobiDB-lite"/>
    </source>
</evidence>
<dbReference type="GeneID" id="18613397"/>
<dbReference type="GO" id="GO:0006979">
    <property type="term" value="P:response to oxidative stress"/>
    <property type="evidence" value="ECO:0007669"/>
    <property type="project" value="InterPro"/>
</dbReference>
<dbReference type="Pfam" id="PF00255">
    <property type="entry name" value="GSHPx"/>
    <property type="match status" value="1"/>
</dbReference>
<feature type="region of interest" description="Disordered" evidence="12">
    <location>
        <begin position="1069"/>
        <end position="1096"/>
    </location>
</feature>
<dbReference type="PRINTS" id="PR01011">
    <property type="entry name" value="GLUTPROXDASE"/>
</dbReference>
<dbReference type="GO" id="GO:0009908">
    <property type="term" value="P:flower development"/>
    <property type="evidence" value="ECO:0007669"/>
    <property type="project" value="UniProtKB-KW"/>
</dbReference>
<dbReference type="GO" id="GO:0005634">
    <property type="term" value="C:nucleus"/>
    <property type="evidence" value="ECO:0007669"/>
    <property type="project" value="UniProtKB-SubCell"/>
</dbReference>
<feature type="region of interest" description="Disordered" evidence="12">
    <location>
        <begin position="209"/>
        <end position="242"/>
    </location>
</feature>
<dbReference type="InterPro" id="IPR000313">
    <property type="entry name" value="PWWP_dom"/>
</dbReference>
<dbReference type="GO" id="GO:0006397">
    <property type="term" value="P:mRNA processing"/>
    <property type="evidence" value="ECO:0007669"/>
    <property type="project" value="UniProtKB-KW"/>
</dbReference>
<dbReference type="InterPro" id="IPR029759">
    <property type="entry name" value="GPX_AS"/>
</dbReference>
<dbReference type="PROSITE" id="PS51355">
    <property type="entry name" value="GLUTATHIONE_PEROXID_3"/>
    <property type="match status" value="1"/>
</dbReference>
<dbReference type="PROSITE" id="PS00763">
    <property type="entry name" value="GLUTATHIONE_PEROXID_2"/>
    <property type="match status" value="1"/>
</dbReference>
<feature type="compositionally biased region" description="Polar residues" evidence="12">
    <location>
        <begin position="1199"/>
        <end position="1208"/>
    </location>
</feature>
<feature type="domain" description="PWWP" evidence="13">
    <location>
        <begin position="24"/>
        <end position="81"/>
    </location>
</feature>
<reference evidence="15" key="1">
    <citation type="journal article" date="1997" name="Nucleic Acids Res.">
        <title>tRNAscan-SE: a program for improved detection of transfer RNA genes in genomic sequence.</title>
        <authorList>
            <person name="Lowe T.M."/>
            <person name="Eddy S.R."/>
        </authorList>
    </citation>
    <scope>NUCLEOTIDE SEQUENCE [LARGE SCALE GENOMIC DNA]</scope>
    <source>
        <strain evidence="15">r\B97-61/B2</strain>
    </source>
</reference>
<sequence>MAPSRRKGASKAAAAAAARRQWKVGDLVLAKVKGFPAWPATVSEPEKWGYSSDWKKVLVYFFGTQQIAFCNPADVEAFTEEKKQSLLIKRQGKGADFVRAVQEIIDSYEKSKKQDQVDDYNSADGVTQVNYGNSVDSSASKDLTETCEATVELRLKSSNAVTNRNDPSHATEVAPAEAKIDALFEKESVSEQPLDKMLVKETPVLTTYSSRKRSGGLRSQKSVAQQKAPSVRRARSSSRVESSRFQNFMMSSNDVRTAADVSANVIQDGSLRRNKRVRKSTDASESDDVDSSVLMSNGSIDDNGSEIATVDSDAVSLNEGSTMDSSCKPEHSETVVECLEGDVELSKGLDFQIKTVVIKKKRKPLRKRVNHDSAEGPARMYAEADLNLGIDDTRKNLQNTCENLNEKYSKDDGDEHLPLVKRARVRRGKLSAAEEEFTSSSPTEEKPVNEGAVNLLEQMSPSSSCRNDSPADRDSLVLKGALVSISPSKYDTQVQGSGPEPWKVMRNQLGCLAGGEAALPPSKRLHRALEAMSANAAEEVQACAEHSPTMETLDDRCHGSPIRSCSHTAVDDKEANGLEQLGMDLLLNSDCGISSRSNSIPWEKCAKSSLEPDICSQPVKSPKNQKHDFHKDVFVEPMNHVSCDSHIGQSLEHPSPNPDKSQASFRPNCGSTDQQLPSEDDRDAEPVGLSNCRAENPDEQLNTSEHADMSSDPVTGTEKTGKVSPQDGSNVFKCTFEHTSHEKSDSLKSQTDDSSLVNGMCEVMEELLPEQRQKATSSLICNDNSDKDVVGVQLSSSSADGVDSPAKVSPSNASICHVSTSESANIIRSNGDCSPNVHSCHNKSLCVSIADDEGKADSAASERPKSVSKCSNYTEAHAALSSFENMLATLTRTKESIARATRIAIDCAKFGVSAKVVEIVTRNLERESSLHRRVDLFFLVDSITQCSRGLKGDVGGIYPSAIQATLPRLLYAAAPPGPSAHENRRQCLKVLKLWLERRILPESVVRHHIRELDSLSASSSGGAFSRRSARTERALDDPVRDMEGMLVDEYGSNSSFQLPGFCMPRMLKDEDEGSDSDGGSFEAVTPEHYSGTPEEQVANPVIEKRRHILEDVDGELEMEDVAPEIEMSSTSGAAGVNTAQTSLEQCDQHFPLPFAPPLPHDVPPSSPPLPSSPPPPPPPPPPPLPIPPCPTSDPFANGVDSTSHTSVHNRQDDLRSAVPPSVAPRINSAMCTNAAPYHGPESRDLPGPIEVSDCNASFNSYPVHPVNNIQQLDGPNFHHNAYPPRPPHPAQSNQFSYVNSGQHMNSMRDAPPPPYSNRYYSLNTDGGNYYNSHERMKPAPNELRESWRFPPQPFSGPQYADKVKASYGHGSYGGPQCEPTRLPNQGWGFHPPAMNHRNSFPVRPPPEGVVPVGSRVPPLLLFFLSETKMGASESVPQKSIHQFTVKDNKGQDVDLSIYEGKVLLVVNVASKCGLTDSNYTQLTDLYSKYKDQGLEILAFPCNQFLKQEPGTEQEVQQFACTRYKAEYPIFRKVRVNGPKTEPVYKFLKSNKSGFLGSRIKWNFTKFLVDKNGHVLGRYGPTTAPLAIEADIKKALGVDT</sequence>
<dbReference type="FunFam" id="1.25.40.90:FF:000037">
    <property type="entry name" value="Enhancer of ag-4 2"/>
    <property type="match status" value="1"/>
</dbReference>
<feature type="compositionally biased region" description="Polar residues" evidence="12">
    <location>
        <begin position="217"/>
        <end position="228"/>
    </location>
</feature>
<dbReference type="PROSITE" id="PS51391">
    <property type="entry name" value="CID"/>
    <property type="match status" value="1"/>
</dbReference>
<evidence type="ECO:0000256" key="8">
    <source>
        <dbReference type="ARBA" id="ARBA00023089"/>
    </source>
</evidence>
<name>A0AB32WMP3_THECC</name>
<dbReference type="Gramene" id="Tc01v2_t023560.1">
    <property type="protein sequence ID" value="Tc01v2_p023560.1"/>
    <property type="gene ID" value="Tc01v2_g023560"/>
</dbReference>
<keyword evidence="4 11" id="KW-0575">Peroxidase</keyword>
<dbReference type="InterPro" id="IPR036249">
    <property type="entry name" value="Thioredoxin-like_sf"/>
</dbReference>
<dbReference type="InterPro" id="IPR006569">
    <property type="entry name" value="CID_dom"/>
</dbReference>
<dbReference type="InterPro" id="IPR008942">
    <property type="entry name" value="ENTH_VHS"/>
</dbReference>
<dbReference type="SMART" id="SM00582">
    <property type="entry name" value="RPR"/>
    <property type="match status" value="1"/>
</dbReference>
<dbReference type="Gene3D" id="2.30.30.140">
    <property type="match status" value="1"/>
</dbReference>
<feature type="region of interest" description="Disordered" evidence="12">
    <location>
        <begin position="115"/>
        <end position="139"/>
    </location>
</feature>
<dbReference type="FunFam" id="3.40.30.10:FF:000025">
    <property type="entry name" value="Glutathione peroxidase"/>
    <property type="match status" value="1"/>
</dbReference>
<keyword evidence="9" id="KW-0804">Transcription</keyword>
<dbReference type="GO" id="GO:0004601">
    <property type="term" value="F:peroxidase activity"/>
    <property type="evidence" value="ECO:0007669"/>
    <property type="project" value="UniProtKB-KW"/>
</dbReference>
<evidence type="ECO:0000256" key="7">
    <source>
        <dbReference type="ARBA" id="ARBA00023015"/>
    </source>
</evidence>
<keyword evidence="7" id="KW-0805">Transcription regulation</keyword>
<dbReference type="SUPFAM" id="SSF63748">
    <property type="entry name" value="Tudor/PWWP/MBT"/>
    <property type="match status" value="1"/>
</dbReference>
<protein>
    <recommendedName>
        <fullName evidence="11">Glutathione peroxidase</fullName>
    </recommendedName>
</protein>
<feature type="domain" description="CID" evidence="14">
    <location>
        <begin position="875"/>
        <end position="1016"/>
    </location>
</feature>
<dbReference type="Pfam" id="PF00855">
    <property type="entry name" value="PWWP"/>
    <property type="match status" value="1"/>
</dbReference>
<feature type="compositionally biased region" description="Polar residues" evidence="12">
    <location>
        <begin position="658"/>
        <end position="677"/>
    </location>
</feature>
<accession>A0AB32WMP3</accession>
<dbReference type="InterPro" id="IPR029760">
    <property type="entry name" value="GPX_CS"/>
</dbReference>
<dbReference type="SUPFAM" id="SSF52833">
    <property type="entry name" value="Thioredoxin-like"/>
    <property type="match status" value="1"/>
</dbReference>
<dbReference type="PANTHER" id="PTHR12550">
    <property type="entry name" value="HEPATOMA-DERIVED GROWTH FACTOR-RELATED"/>
    <property type="match status" value="1"/>
</dbReference>
<dbReference type="PROSITE" id="PS00460">
    <property type="entry name" value="GLUTATHIONE_PEROXID_1"/>
    <property type="match status" value="1"/>
</dbReference>
<keyword evidence="6 11" id="KW-0560">Oxidoreductase</keyword>
<evidence type="ECO:0000256" key="1">
    <source>
        <dbReference type="ARBA" id="ARBA00004123"/>
    </source>
</evidence>
<evidence type="ECO:0000256" key="4">
    <source>
        <dbReference type="ARBA" id="ARBA00022559"/>
    </source>
</evidence>
<evidence type="ECO:0000313" key="15">
    <source>
        <dbReference type="Proteomes" id="UP000694886"/>
    </source>
</evidence>
<keyword evidence="3" id="KW-0217">Developmental protein</keyword>
<reference evidence="16" key="2">
    <citation type="submission" date="2025-08" db="UniProtKB">
        <authorList>
            <consortium name="RefSeq"/>
        </authorList>
    </citation>
    <scope>IDENTIFICATION</scope>
</reference>
<evidence type="ECO:0000256" key="2">
    <source>
        <dbReference type="ARBA" id="ARBA00006926"/>
    </source>
</evidence>
<proteinExistence type="inferred from homology"/>
<dbReference type="Proteomes" id="UP000694886">
    <property type="component" value="Chromosome 1"/>
</dbReference>
<dbReference type="CDD" id="cd20147">
    <property type="entry name" value="PWWP_HULK"/>
    <property type="match status" value="1"/>
</dbReference>
<dbReference type="CDD" id="cd00340">
    <property type="entry name" value="GSH_Peroxidase"/>
    <property type="match status" value="1"/>
</dbReference>
<dbReference type="InterPro" id="IPR000889">
    <property type="entry name" value="Glutathione_peroxidase"/>
</dbReference>
<dbReference type="SMART" id="SM00293">
    <property type="entry name" value="PWWP"/>
    <property type="match status" value="1"/>
</dbReference>
<dbReference type="RefSeq" id="XP_017979945.1">
    <property type="nucleotide sequence ID" value="XM_018124456.1"/>
</dbReference>
<feature type="region of interest" description="Disordered" evidence="12">
    <location>
        <begin position="428"/>
        <end position="449"/>
    </location>
</feature>
<evidence type="ECO:0000256" key="6">
    <source>
        <dbReference type="ARBA" id="ARBA00023002"/>
    </source>
</evidence>
<keyword evidence="10" id="KW-0539">Nucleus</keyword>
<evidence type="ECO:0000256" key="9">
    <source>
        <dbReference type="ARBA" id="ARBA00023163"/>
    </source>
</evidence>
<evidence type="ECO:0000313" key="16">
    <source>
        <dbReference type="RefSeq" id="XP_017979945.1"/>
    </source>
</evidence>
<comment type="similarity">
    <text evidence="2 11">Belongs to the glutathione peroxidase family.</text>
</comment>
<evidence type="ECO:0000256" key="10">
    <source>
        <dbReference type="ARBA" id="ARBA00023242"/>
    </source>
</evidence>
<evidence type="ECO:0000256" key="5">
    <source>
        <dbReference type="ARBA" id="ARBA00022664"/>
    </source>
</evidence>
<dbReference type="PANTHER" id="PTHR12550:SF49">
    <property type="entry name" value="PROTEIN HUA2-LIKE 2-RELATED"/>
    <property type="match status" value="1"/>
</dbReference>
<feature type="region of interest" description="Disordered" evidence="12">
    <location>
        <begin position="1149"/>
        <end position="1222"/>
    </location>
</feature>
<feature type="region of interest" description="Disordered" evidence="12">
    <location>
        <begin position="272"/>
        <end position="306"/>
    </location>
</feature>
<feature type="compositionally biased region" description="Pro residues" evidence="12">
    <location>
        <begin position="1153"/>
        <end position="1191"/>
    </location>
</feature>
<evidence type="ECO:0000259" key="13">
    <source>
        <dbReference type="PROSITE" id="PS50812"/>
    </source>
</evidence>
<gene>
    <name evidence="16" type="primary">LOC18613397</name>
</gene>
<evidence type="ECO:0000256" key="3">
    <source>
        <dbReference type="ARBA" id="ARBA00022473"/>
    </source>
</evidence>
<keyword evidence="8" id="KW-0287">Flowering</keyword>
<dbReference type="Gene3D" id="3.40.30.10">
    <property type="entry name" value="Glutaredoxin"/>
    <property type="match status" value="1"/>
</dbReference>
<evidence type="ECO:0000259" key="14">
    <source>
        <dbReference type="PROSITE" id="PS51391"/>
    </source>
</evidence>
<organism evidence="15 16">
    <name type="scientific">Theobroma cacao</name>
    <name type="common">Cacao</name>
    <name type="synonym">Cocoa</name>
    <dbReference type="NCBI Taxonomy" id="3641"/>
    <lineage>
        <taxon>Eukaryota</taxon>
        <taxon>Viridiplantae</taxon>
        <taxon>Streptophyta</taxon>
        <taxon>Embryophyta</taxon>
        <taxon>Tracheophyta</taxon>
        <taxon>Spermatophyta</taxon>
        <taxon>Magnoliopsida</taxon>
        <taxon>eudicotyledons</taxon>
        <taxon>Gunneridae</taxon>
        <taxon>Pentapetalae</taxon>
        <taxon>rosids</taxon>
        <taxon>malvids</taxon>
        <taxon>Malvales</taxon>
        <taxon>Malvaceae</taxon>
        <taxon>Byttnerioideae</taxon>
        <taxon>Theobroma</taxon>
    </lineage>
</organism>
<dbReference type="Gene3D" id="1.25.40.90">
    <property type="match status" value="1"/>
</dbReference>
<dbReference type="PROSITE" id="PS50812">
    <property type="entry name" value="PWWP"/>
    <property type="match status" value="1"/>
</dbReference>
<evidence type="ECO:0000256" key="11">
    <source>
        <dbReference type="RuleBase" id="RU000499"/>
    </source>
</evidence>
<feature type="compositionally biased region" description="Polar residues" evidence="12">
    <location>
        <begin position="124"/>
        <end position="139"/>
    </location>
</feature>